<dbReference type="GO" id="GO:0009007">
    <property type="term" value="F:site-specific DNA-methyltransferase (adenine-specific) activity"/>
    <property type="evidence" value="ECO:0007669"/>
    <property type="project" value="UniProtKB-EC"/>
</dbReference>
<dbReference type="RefSeq" id="WP_007541764.1">
    <property type="nucleotide sequence ID" value="NZ_AOLK01000023.1"/>
</dbReference>
<dbReference type="Gene3D" id="3.40.50.150">
    <property type="entry name" value="Vaccinia Virus protein VP39"/>
    <property type="match status" value="1"/>
</dbReference>
<keyword evidence="8" id="KW-1185">Reference proteome</keyword>
<evidence type="ECO:0000313" key="7">
    <source>
        <dbReference type="EMBL" id="ELZ81861.1"/>
    </source>
</evidence>
<keyword evidence="3" id="KW-0949">S-adenosyl-L-methionine</keyword>
<dbReference type="PANTHER" id="PTHR33841">
    <property type="entry name" value="DNA METHYLTRANSFERASE YEEA-RELATED"/>
    <property type="match status" value="1"/>
</dbReference>
<evidence type="ECO:0000256" key="3">
    <source>
        <dbReference type="ARBA" id="ARBA00022691"/>
    </source>
</evidence>
<dbReference type="Proteomes" id="UP000011612">
    <property type="component" value="Unassembled WGS sequence"/>
</dbReference>
<dbReference type="PANTHER" id="PTHR33841:SF5">
    <property type="entry name" value="DNA METHYLASE (MODIFICATION METHYLASE) (METHYLTRANSFERASE)-RELATED"/>
    <property type="match status" value="1"/>
</dbReference>
<evidence type="ECO:0000259" key="5">
    <source>
        <dbReference type="Pfam" id="PF02384"/>
    </source>
</evidence>
<keyword evidence="2 7" id="KW-0808">Transferase</keyword>
<organism evidence="7 8">
    <name type="scientific">Haloferax elongans ATCC BAA-1513</name>
    <dbReference type="NCBI Taxonomy" id="1230453"/>
    <lineage>
        <taxon>Archaea</taxon>
        <taxon>Methanobacteriati</taxon>
        <taxon>Methanobacteriota</taxon>
        <taxon>Stenosarchaea group</taxon>
        <taxon>Halobacteria</taxon>
        <taxon>Halobacteriales</taxon>
        <taxon>Haloferacaceae</taxon>
        <taxon>Haloferax</taxon>
    </lineage>
</organism>
<dbReference type="AlphaFoldDB" id="M0HBD0"/>
<dbReference type="InterPro" id="IPR003356">
    <property type="entry name" value="DNA_methylase_A-5"/>
</dbReference>
<dbReference type="GO" id="GO:0009307">
    <property type="term" value="P:DNA restriction-modification system"/>
    <property type="evidence" value="ECO:0007669"/>
    <property type="project" value="UniProtKB-KW"/>
</dbReference>
<dbReference type="Pfam" id="PF22837">
    <property type="entry name" value="M_Eco57I_C"/>
    <property type="match status" value="1"/>
</dbReference>
<dbReference type="GO" id="GO:0032259">
    <property type="term" value="P:methylation"/>
    <property type="evidence" value="ECO:0007669"/>
    <property type="project" value="UniProtKB-KW"/>
</dbReference>
<dbReference type="PROSITE" id="PS00092">
    <property type="entry name" value="N6_MTASE"/>
    <property type="match status" value="1"/>
</dbReference>
<evidence type="ECO:0000313" key="8">
    <source>
        <dbReference type="Proteomes" id="UP000011612"/>
    </source>
</evidence>
<evidence type="ECO:0000256" key="2">
    <source>
        <dbReference type="ARBA" id="ARBA00022679"/>
    </source>
</evidence>
<proteinExistence type="predicted"/>
<dbReference type="OrthoDB" id="97437at2157"/>
<dbReference type="STRING" id="1230453.C453_17634"/>
<comment type="caution">
    <text evidence="7">The sequence shown here is derived from an EMBL/GenBank/DDBJ whole genome shotgun (WGS) entry which is preliminary data.</text>
</comment>
<dbReference type="GO" id="GO:0008170">
    <property type="term" value="F:N-methyltransferase activity"/>
    <property type="evidence" value="ECO:0007669"/>
    <property type="project" value="InterPro"/>
</dbReference>
<dbReference type="CDD" id="cd02440">
    <property type="entry name" value="AdoMet_MTases"/>
    <property type="match status" value="1"/>
</dbReference>
<name>M0HBD0_HALEO</name>
<keyword evidence="4" id="KW-0680">Restriction system</keyword>
<dbReference type="PATRIC" id="fig|1230453.4.peg.3510"/>
<dbReference type="InterPro" id="IPR050953">
    <property type="entry name" value="N4_N6_ade-DNA_methylase"/>
</dbReference>
<protein>
    <submittedName>
        <fullName evidence="7">Type i restriction-modification system methyltransferase subunit</fullName>
    </submittedName>
</protein>
<dbReference type="Pfam" id="PF02384">
    <property type="entry name" value="N6_Mtase"/>
    <property type="match status" value="1"/>
</dbReference>
<gene>
    <name evidence="7" type="ORF">C453_17634</name>
</gene>
<dbReference type="InterPro" id="IPR054520">
    <property type="entry name" value="M_Eco57I_C"/>
</dbReference>
<dbReference type="GO" id="GO:0003677">
    <property type="term" value="F:DNA binding"/>
    <property type="evidence" value="ECO:0007669"/>
    <property type="project" value="InterPro"/>
</dbReference>
<dbReference type="EMBL" id="AOLK01000023">
    <property type="protein sequence ID" value="ELZ81861.1"/>
    <property type="molecule type" value="Genomic_DNA"/>
</dbReference>
<dbReference type="SUPFAM" id="SSF53335">
    <property type="entry name" value="S-adenosyl-L-methionine-dependent methyltransferases"/>
    <property type="match status" value="1"/>
</dbReference>
<feature type="domain" description="DNA methylase adenine-specific" evidence="5">
    <location>
        <begin position="157"/>
        <end position="416"/>
    </location>
</feature>
<dbReference type="InterPro" id="IPR029063">
    <property type="entry name" value="SAM-dependent_MTases_sf"/>
</dbReference>
<evidence type="ECO:0000256" key="1">
    <source>
        <dbReference type="ARBA" id="ARBA00022603"/>
    </source>
</evidence>
<dbReference type="PRINTS" id="PR00507">
    <property type="entry name" value="N12N6MTFRASE"/>
</dbReference>
<accession>M0HBD0</accession>
<evidence type="ECO:0000259" key="6">
    <source>
        <dbReference type="Pfam" id="PF22837"/>
    </source>
</evidence>
<sequence>MKSVFIRIILPFTTNNITEMSERPSLHDSIIEAGEAIHQQVPLAQESTLNKKAEHWKSLHGLDQHENSNLTIAKQAAFSTLLKSALYSVYRLDGVDLPKLGSQQTLAECFAIAKKETNNEAFTRYFLDEIAQAAGDDTLHPVIDARHLLLDADNKPELIGRIFEEIVLQDSRRKLGQFRTPDHVARILADWSIDTAEDTVLDPGMGAGALTACAYETKIGLPGPSRVNEMYGIDLSELAVVMSATALKLVNGEGSPKVFAGDFMETVNPDAKERLDTEKAIQFPEFDAILSNPPYSRHHELSKFDKSRIKEIAQAESGLSLSGHSPMYLFFFIHAAQFLAPGGKMAFLTPSEFLETNYGEPLKQFLLNEFHIKALILHNNQDSLIFDGAKTTSCITLLEKKTGDEDSGHTQFIELSDWSLGDELLDDIKNGAEGVTNYGHIQLVDQTKLSPDEKWTHHFGPDTETNPIAKSPDLKPLREIGTLKRGIATGKNDYFCLTEHEVKAAQLDTKYLSPLVRKSRGKPRYNYTDEDFEEWTADGEEVWLLYHVNENRSEIDDVALDAYLRYGEEIGADTSYLASNRDPWYLVERREPADILATYMSKQGFKFTHNEAGVRNLNNLHCIYVDEYDKQQTKALLSYLNSSVADEIVRKAGRTYATGLKKVEPNELKEALVMDPGDLTDEQTTTLASLFDDLCTTARSDSEDEEDVIKQIDTYLADMFHQEIQIDSEPSTVGSIQ</sequence>
<reference evidence="7 8" key="1">
    <citation type="journal article" date="2014" name="PLoS Genet.">
        <title>Phylogenetically driven sequencing of extremely halophilic archaea reveals strategies for static and dynamic osmo-response.</title>
        <authorList>
            <person name="Becker E.A."/>
            <person name="Seitzer P.M."/>
            <person name="Tritt A."/>
            <person name="Larsen D."/>
            <person name="Krusor M."/>
            <person name="Yao A.I."/>
            <person name="Wu D."/>
            <person name="Madern D."/>
            <person name="Eisen J.A."/>
            <person name="Darling A.E."/>
            <person name="Facciotti M.T."/>
        </authorList>
    </citation>
    <scope>NUCLEOTIDE SEQUENCE [LARGE SCALE GENOMIC DNA]</scope>
    <source>
        <strain evidence="7 8">ATCC BAA-1513</strain>
    </source>
</reference>
<dbReference type="InterPro" id="IPR002052">
    <property type="entry name" value="DNA_methylase_N6_adenine_CS"/>
</dbReference>
<feature type="domain" description="Type II methyltransferase M.Eco57I C-terminal" evidence="6">
    <location>
        <begin position="453"/>
        <end position="714"/>
    </location>
</feature>
<evidence type="ECO:0000256" key="4">
    <source>
        <dbReference type="ARBA" id="ARBA00022747"/>
    </source>
</evidence>
<keyword evidence="1 7" id="KW-0489">Methyltransferase</keyword>